<organism evidence="5">
    <name type="scientific">marine metagenome</name>
    <dbReference type="NCBI Taxonomy" id="408172"/>
    <lineage>
        <taxon>unclassified sequences</taxon>
        <taxon>metagenomes</taxon>
        <taxon>ecological metagenomes</taxon>
    </lineage>
</organism>
<keyword evidence="2" id="KW-0560">Oxidoreductase</keyword>
<sequence>MGKIVTIGAGAMGTAFAYPCSDNKHDVSIVGTHLENNAIDELNKNRFHPGLNLEVLKTIKFFKHGSIKEVFKTKPDLIVLGVSSKGIDWIAEELKKISYNNELPSLLMLTKGLSMNGKQYELLVDKLNRLLSQKGIKNIDLSAVGGPCLAPGLANRVHSDVVIANKNLDIAKSLSKMLTTDYYHVSTSTDINGVEVCAAIKNIFSIAIGAAPGLNKTKSKGNLYLNTAAVLVRQSVYEMEIFTEFLKGKKETVKGPAGLGDLYVSAAGGRNSKMGALIGEGMVFSEAKKNKMPDITVEGADLIFEIGKKVKEDFDEKKLPLMIAVINAILEDKKLEIKWENFS</sequence>
<protein>
    <recommendedName>
        <fullName evidence="6">Glycerol-3-phosphate dehydrogenase (NAD(P)(+))</fullName>
    </recommendedName>
</protein>
<dbReference type="InterPro" id="IPR011128">
    <property type="entry name" value="G3P_DH_NAD-dep_N"/>
</dbReference>
<dbReference type="PIRSF" id="PIRSF000114">
    <property type="entry name" value="Glycerol-3-P_dh"/>
    <property type="match status" value="1"/>
</dbReference>
<evidence type="ECO:0008006" key="6">
    <source>
        <dbReference type="Google" id="ProtNLM"/>
    </source>
</evidence>
<reference evidence="5" key="1">
    <citation type="submission" date="2018-05" db="EMBL/GenBank/DDBJ databases">
        <authorList>
            <person name="Lanie J.A."/>
            <person name="Ng W.-L."/>
            <person name="Kazmierczak K.M."/>
            <person name="Andrzejewski T.M."/>
            <person name="Davidsen T.M."/>
            <person name="Wayne K.J."/>
            <person name="Tettelin H."/>
            <person name="Glass J.I."/>
            <person name="Rusch D."/>
            <person name="Podicherti R."/>
            <person name="Tsui H.-C.T."/>
            <person name="Winkler M.E."/>
        </authorList>
    </citation>
    <scope>NUCLEOTIDE SEQUENCE</scope>
</reference>
<accession>A0A381S5W5</accession>
<dbReference type="GO" id="GO:0051287">
    <property type="term" value="F:NAD binding"/>
    <property type="evidence" value="ECO:0007669"/>
    <property type="project" value="InterPro"/>
</dbReference>
<dbReference type="InterPro" id="IPR008927">
    <property type="entry name" value="6-PGluconate_DH-like_C_sf"/>
</dbReference>
<gene>
    <name evidence="5" type="ORF">METZ01_LOCUS51582</name>
</gene>
<dbReference type="GO" id="GO:0005975">
    <property type="term" value="P:carbohydrate metabolic process"/>
    <property type="evidence" value="ECO:0007669"/>
    <property type="project" value="InterPro"/>
</dbReference>
<evidence type="ECO:0000256" key="1">
    <source>
        <dbReference type="ARBA" id="ARBA00011009"/>
    </source>
</evidence>
<dbReference type="SUPFAM" id="SSF51735">
    <property type="entry name" value="NAD(P)-binding Rossmann-fold domains"/>
    <property type="match status" value="1"/>
</dbReference>
<dbReference type="InterPro" id="IPR013328">
    <property type="entry name" value="6PGD_dom2"/>
</dbReference>
<dbReference type="GO" id="GO:0047952">
    <property type="term" value="F:glycerol-3-phosphate dehydrogenase [NAD(P)+] activity"/>
    <property type="evidence" value="ECO:0007669"/>
    <property type="project" value="TreeGrafter"/>
</dbReference>
<dbReference type="PRINTS" id="PR00077">
    <property type="entry name" value="GPDHDRGNASE"/>
</dbReference>
<dbReference type="Pfam" id="PF01210">
    <property type="entry name" value="NAD_Gly3P_dh_N"/>
    <property type="match status" value="1"/>
</dbReference>
<evidence type="ECO:0000313" key="5">
    <source>
        <dbReference type="EMBL" id="SUZ98728.1"/>
    </source>
</evidence>
<dbReference type="PANTHER" id="PTHR11728:SF1">
    <property type="entry name" value="GLYCEROL-3-PHOSPHATE DEHYDROGENASE [NAD(+)] 2, CHLOROPLASTIC"/>
    <property type="match status" value="1"/>
</dbReference>
<comment type="similarity">
    <text evidence="1">Belongs to the NAD-dependent glycerol-3-phosphate dehydrogenase family.</text>
</comment>
<name>A0A381S5W5_9ZZZZ</name>
<dbReference type="InterPro" id="IPR006109">
    <property type="entry name" value="G3P_DH_NAD-dep_C"/>
</dbReference>
<dbReference type="Pfam" id="PF07479">
    <property type="entry name" value="NAD_Gly3P_dh_C"/>
    <property type="match status" value="1"/>
</dbReference>
<dbReference type="InterPro" id="IPR036291">
    <property type="entry name" value="NAD(P)-bd_dom_sf"/>
</dbReference>
<dbReference type="GO" id="GO:0005829">
    <property type="term" value="C:cytosol"/>
    <property type="evidence" value="ECO:0007669"/>
    <property type="project" value="TreeGrafter"/>
</dbReference>
<evidence type="ECO:0000259" key="4">
    <source>
        <dbReference type="Pfam" id="PF07479"/>
    </source>
</evidence>
<dbReference type="InterPro" id="IPR006168">
    <property type="entry name" value="G3P_DH_NAD-dep"/>
</dbReference>
<dbReference type="Gene3D" id="3.40.50.720">
    <property type="entry name" value="NAD(P)-binding Rossmann-like Domain"/>
    <property type="match status" value="1"/>
</dbReference>
<dbReference type="AlphaFoldDB" id="A0A381S5W5"/>
<dbReference type="EMBL" id="UINC01002633">
    <property type="protein sequence ID" value="SUZ98728.1"/>
    <property type="molecule type" value="Genomic_DNA"/>
</dbReference>
<evidence type="ECO:0000256" key="2">
    <source>
        <dbReference type="ARBA" id="ARBA00023002"/>
    </source>
</evidence>
<proteinExistence type="inferred from homology"/>
<dbReference type="GO" id="GO:0046168">
    <property type="term" value="P:glycerol-3-phosphate catabolic process"/>
    <property type="evidence" value="ECO:0007669"/>
    <property type="project" value="InterPro"/>
</dbReference>
<dbReference type="SUPFAM" id="SSF48179">
    <property type="entry name" value="6-phosphogluconate dehydrogenase C-terminal domain-like"/>
    <property type="match status" value="1"/>
</dbReference>
<evidence type="ECO:0000259" key="3">
    <source>
        <dbReference type="Pfam" id="PF01210"/>
    </source>
</evidence>
<feature type="domain" description="Glycerol-3-phosphate dehydrogenase NAD-dependent C-terminal" evidence="4">
    <location>
        <begin position="190"/>
        <end position="335"/>
    </location>
</feature>
<dbReference type="Gene3D" id="1.10.1040.10">
    <property type="entry name" value="N-(1-d-carboxylethyl)-l-norvaline Dehydrogenase, domain 2"/>
    <property type="match status" value="1"/>
</dbReference>
<feature type="domain" description="Glycerol-3-phosphate dehydrogenase NAD-dependent N-terminal" evidence="3">
    <location>
        <begin position="3"/>
        <end position="169"/>
    </location>
</feature>
<dbReference type="PANTHER" id="PTHR11728">
    <property type="entry name" value="GLYCEROL-3-PHOSPHATE DEHYDROGENASE"/>
    <property type="match status" value="1"/>
</dbReference>